<dbReference type="InterPro" id="IPR003346">
    <property type="entry name" value="Transposase_20"/>
</dbReference>
<dbReference type="RefSeq" id="WP_025388069.1">
    <property type="nucleotide sequence ID" value="NZ_FXZE01000002.1"/>
</dbReference>
<keyword evidence="4" id="KW-1185">Reference proteome</keyword>
<dbReference type="Proteomes" id="UP000234342">
    <property type="component" value="Unassembled WGS sequence"/>
</dbReference>
<dbReference type="PANTHER" id="PTHR33055:SF16">
    <property type="entry name" value="TRANSPOSASE FOR INSERTION SEQUENCE ELEMENT IS1547"/>
    <property type="match status" value="1"/>
</dbReference>
<feature type="domain" description="Transposase IS110-like N-terminal" evidence="1">
    <location>
        <begin position="12"/>
        <end position="163"/>
    </location>
</feature>
<gene>
    <name evidence="3" type="ORF">BANT10_00546</name>
</gene>
<evidence type="ECO:0000259" key="1">
    <source>
        <dbReference type="Pfam" id="PF01548"/>
    </source>
</evidence>
<accession>A0A2H1I3W9</accession>
<evidence type="ECO:0000259" key="2">
    <source>
        <dbReference type="Pfam" id="PF02371"/>
    </source>
</evidence>
<dbReference type="AlphaFoldDB" id="A0A2H1I3W9"/>
<organism evidence="3 4">
    <name type="scientific">Brevibacterium antiquum</name>
    <dbReference type="NCBI Taxonomy" id="234835"/>
    <lineage>
        <taxon>Bacteria</taxon>
        <taxon>Bacillati</taxon>
        <taxon>Actinomycetota</taxon>
        <taxon>Actinomycetes</taxon>
        <taxon>Micrococcales</taxon>
        <taxon>Brevibacteriaceae</taxon>
        <taxon>Brevibacterium</taxon>
    </lineage>
</organism>
<dbReference type="GeneID" id="82878418"/>
<proteinExistence type="predicted"/>
<dbReference type="GO" id="GO:0003677">
    <property type="term" value="F:DNA binding"/>
    <property type="evidence" value="ECO:0007669"/>
    <property type="project" value="InterPro"/>
</dbReference>
<dbReference type="Pfam" id="PF01548">
    <property type="entry name" value="DEDD_Tnp_IS110"/>
    <property type="match status" value="1"/>
</dbReference>
<evidence type="ECO:0000313" key="4">
    <source>
        <dbReference type="Proteomes" id="UP000234342"/>
    </source>
</evidence>
<dbReference type="InterPro" id="IPR002525">
    <property type="entry name" value="Transp_IS110-like_N"/>
</dbReference>
<evidence type="ECO:0000313" key="3">
    <source>
        <dbReference type="EMBL" id="SMX69888.1"/>
    </source>
</evidence>
<dbReference type="GO" id="GO:0006313">
    <property type="term" value="P:DNA transposition"/>
    <property type="evidence" value="ECO:0007669"/>
    <property type="project" value="InterPro"/>
</dbReference>
<dbReference type="Pfam" id="PF02371">
    <property type="entry name" value="Transposase_20"/>
    <property type="match status" value="1"/>
</dbReference>
<name>A0A2H1I3W9_9MICO</name>
<dbReference type="EMBL" id="FXZE01000002">
    <property type="protein sequence ID" value="SMX69888.1"/>
    <property type="molecule type" value="Genomic_DNA"/>
</dbReference>
<dbReference type="PANTHER" id="PTHR33055">
    <property type="entry name" value="TRANSPOSASE FOR INSERTION SEQUENCE ELEMENT IS1111A"/>
    <property type="match status" value="1"/>
</dbReference>
<dbReference type="GO" id="GO:0004803">
    <property type="term" value="F:transposase activity"/>
    <property type="evidence" value="ECO:0007669"/>
    <property type="project" value="InterPro"/>
</dbReference>
<dbReference type="NCBIfam" id="NF033542">
    <property type="entry name" value="transpos_IS110"/>
    <property type="match status" value="1"/>
</dbReference>
<sequence>MATVTERYEHVVGIDTHARTHTYCIIDSRTGSTVDTRAFPTTAPGMQRAVSWIRRRTRGTAVLAAVEGTSSYGAGITTALLTEGIEVAEIRALYRRSRARTGKSDPLDAEAAARTALCTDVEKLAHPRRSGDRAALRVLLASRSLTDQQRTANKNALTALLRTTDVGVDARKPLTDAQISTIAAWRTGRDEPSHRIFREEARRLAKAIIEQTRSLQQNHQALSALTEALAPGLQGIPGVGAVTGAILVASYSHHGRVRSEAAFAALGGIAPLPASSGNTSRHRLSRSGDRQLNRAVDVVVRSRMSYDPATCKYVERRRAEGLSKREIRRCLKRYVCRSLFRELRTRMA</sequence>
<dbReference type="InterPro" id="IPR047650">
    <property type="entry name" value="Transpos_IS110"/>
</dbReference>
<protein>
    <submittedName>
        <fullName evidence="3">Transposase IS116/IS110/IS902 family protein</fullName>
    </submittedName>
</protein>
<feature type="domain" description="Transposase IS116/IS110/IS902 C-terminal" evidence="2">
    <location>
        <begin position="233"/>
        <end position="314"/>
    </location>
</feature>
<reference evidence="4" key="1">
    <citation type="submission" date="2017-03" db="EMBL/GenBank/DDBJ databases">
        <authorList>
            <person name="Monnet C."/>
        </authorList>
    </citation>
    <scope>NUCLEOTIDE SEQUENCE [LARGE SCALE GENOMIC DNA]</scope>
    <source>
        <strain evidence="4">P10</strain>
    </source>
</reference>